<name>A0A2M9X987_9LEPT</name>
<dbReference type="RefSeq" id="WP_100708019.1">
    <property type="nucleotide sequence ID" value="NZ_NPDL01000001.1"/>
</dbReference>
<evidence type="ECO:0000256" key="2">
    <source>
        <dbReference type="SAM" id="SignalP"/>
    </source>
</evidence>
<gene>
    <name evidence="3" type="ORF">CH357_17275</name>
</gene>
<keyword evidence="1" id="KW-0472">Membrane</keyword>
<proteinExistence type="predicted"/>
<feature type="signal peptide" evidence="2">
    <location>
        <begin position="1"/>
        <end position="22"/>
    </location>
</feature>
<dbReference type="AlphaFoldDB" id="A0A2M9X987"/>
<keyword evidence="1" id="KW-0812">Transmembrane</keyword>
<comment type="caution">
    <text evidence="3">The sequence shown here is derived from an EMBL/GenBank/DDBJ whole genome shotgun (WGS) entry which is preliminary data.</text>
</comment>
<dbReference type="Proteomes" id="UP000232196">
    <property type="component" value="Unassembled WGS sequence"/>
</dbReference>
<evidence type="ECO:0000256" key="1">
    <source>
        <dbReference type="SAM" id="Phobius"/>
    </source>
</evidence>
<dbReference type="OrthoDB" id="344966at2"/>
<dbReference type="EMBL" id="NPDN01000010">
    <property type="protein sequence ID" value="PJZ24102.1"/>
    <property type="molecule type" value="Genomic_DNA"/>
</dbReference>
<protein>
    <recommendedName>
        <fullName evidence="5">CcmD family protein</fullName>
    </recommendedName>
</protein>
<keyword evidence="1" id="KW-1133">Transmembrane helix</keyword>
<evidence type="ECO:0000313" key="4">
    <source>
        <dbReference type="Proteomes" id="UP000232196"/>
    </source>
</evidence>
<reference evidence="3 4" key="1">
    <citation type="submission" date="2017-07" db="EMBL/GenBank/DDBJ databases">
        <title>Leptospira spp. isolated from tropical soils.</title>
        <authorList>
            <person name="Thibeaux R."/>
            <person name="Iraola G."/>
            <person name="Ferres I."/>
            <person name="Bierque E."/>
            <person name="Girault D."/>
            <person name="Soupe-Gilbert M.-E."/>
            <person name="Picardeau M."/>
            <person name="Goarant C."/>
        </authorList>
    </citation>
    <scope>NUCLEOTIDE SEQUENCE [LARGE SCALE GENOMIC DNA]</scope>
    <source>
        <strain evidence="3 4">MCA1-C-A1</strain>
    </source>
</reference>
<sequence>MKYFSFGIALSLLLTFGNQISAQEKQPETKLTAKEFLEMKLDSVFPLIQNMSKKEADVLITQIREEARKSWAQSDNYFFLVEHLTTIKAIEEEQSRLKGLLWVYILGLALFSGFVLYVLFRQRKLINELNEIIKDKD</sequence>
<evidence type="ECO:0000313" key="3">
    <source>
        <dbReference type="EMBL" id="PJZ24102.1"/>
    </source>
</evidence>
<evidence type="ECO:0008006" key="5">
    <source>
        <dbReference type="Google" id="ProtNLM"/>
    </source>
</evidence>
<feature type="transmembrane region" description="Helical" evidence="1">
    <location>
        <begin position="101"/>
        <end position="120"/>
    </location>
</feature>
<feature type="chain" id="PRO_5014903111" description="CcmD family protein" evidence="2">
    <location>
        <begin position="23"/>
        <end position="137"/>
    </location>
</feature>
<organism evidence="3 4">
    <name type="scientific">Leptospira hartskeerlii</name>
    <dbReference type="NCBI Taxonomy" id="2023177"/>
    <lineage>
        <taxon>Bacteria</taxon>
        <taxon>Pseudomonadati</taxon>
        <taxon>Spirochaetota</taxon>
        <taxon>Spirochaetia</taxon>
        <taxon>Leptospirales</taxon>
        <taxon>Leptospiraceae</taxon>
        <taxon>Leptospira</taxon>
    </lineage>
</organism>
<keyword evidence="2" id="KW-0732">Signal</keyword>
<accession>A0A2M9X987</accession>
<keyword evidence="4" id="KW-1185">Reference proteome</keyword>